<evidence type="ECO:0000256" key="4">
    <source>
        <dbReference type="ARBA" id="ARBA00022679"/>
    </source>
</evidence>
<keyword evidence="4" id="KW-0808">Transferase</keyword>
<proteinExistence type="inferred from homology"/>
<comment type="caution">
    <text evidence="12">The sequence shown here is derived from an EMBL/GenBank/DDBJ whole genome shotgun (WGS) entry which is preliminary data.</text>
</comment>
<evidence type="ECO:0000256" key="2">
    <source>
        <dbReference type="ARBA" id="ARBA00008661"/>
    </source>
</evidence>
<dbReference type="Proteomes" id="UP001634394">
    <property type="component" value="Unassembled WGS sequence"/>
</dbReference>
<sequence length="453" mass="52916">MKRAKFGRFCNILFLLCIALSLITLSMYVYIVSRDMLQQIAISMTDYIVDDRKGGVYQRLFNGSRMAEHANTSVRSNELDLVYNKSTNGHENRDVILNKPLEGKLYQCQNNGNSSDCDSLENNVEHNQEKLVDLAWIPLKYYKPADGPHMLRLRNGKMVRYTNFSYFPITTNSSYLLNNEHLCRVNGELTLLIMVHTAVPHFHHRQVLRDTWANKELLKNKHVRILFMLGRPTNESIQVLLVNESQQYKDLVQGDFIDDYHNLTHKGVLGFRWITENCRNAKFILKIDDDVYVNIFRVLEELLPTYRNHPDHIMCLLAQNAYIFREKSKWAISSDYFPDFQNYPVSYCLGPLVLIPGKFIPHLLEAAKRTPFFWVDDVYLFGILIELIQGSTFWSLPITFEHETKSLACFNGNKPCHMMMAFAWKDDSMHKYWNATLVQYGALVKKYANPRFH</sequence>
<dbReference type="Gene3D" id="3.90.550.50">
    <property type="match status" value="1"/>
</dbReference>
<keyword evidence="6 11" id="KW-0735">Signal-anchor</keyword>
<evidence type="ECO:0000256" key="1">
    <source>
        <dbReference type="ARBA" id="ARBA00004323"/>
    </source>
</evidence>
<evidence type="ECO:0000256" key="9">
    <source>
        <dbReference type="ARBA" id="ARBA00023136"/>
    </source>
</evidence>
<accession>A0ABD3V0D5</accession>
<evidence type="ECO:0000256" key="6">
    <source>
        <dbReference type="ARBA" id="ARBA00022968"/>
    </source>
</evidence>
<evidence type="ECO:0000256" key="10">
    <source>
        <dbReference type="ARBA" id="ARBA00023180"/>
    </source>
</evidence>
<dbReference type="Pfam" id="PF01762">
    <property type="entry name" value="Galactosyl_T"/>
    <property type="match status" value="1"/>
</dbReference>
<comment type="subcellular location">
    <subcellularLocation>
        <location evidence="1 11">Golgi apparatus membrane</location>
        <topology evidence="1 11">Single-pass type II membrane protein</topology>
    </subcellularLocation>
</comment>
<evidence type="ECO:0000256" key="5">
    <source>
        <dbReference type="ARBA" id="ARBA00022692"/>
    </source>
</evidence>
<keyword evidence="9 11" id="KW-0472">Membrane</keyword>
<dbReference type="GO" id="GO:0016757">
    <property type="term" value="F:glycosyltransferase activity"/>
    <property type="evidence" value="ECO:0007669"/>
    <property type="project" value="UniProtKB-KW"/>
</dbReference>
<dbReference type="EC" id="2.4.1.-" evidence="11"/>
<feature type="transmembrane region" description="Helical" evidence="11">
    <location>
        <begin position="12"/>
        <end position="31"/>
    </location>
</feature>
<dbReference type="GO" id="GO:0000139">
    <property type="term" value="C:Golgi membrane"/>
    <property type="evidence" value="ECO:0007669"/>
    <property type="project" value="UniProtKB-SubCell"/>
</dbReference>
<evidence type="ECO:0000256" key="11">
    <source>
        <dbReference type="RuleBase" id="RU363063"/>
    </source>
</evidence>
<evidence type="ECO:0000256" key="8">
    <source>
        <dbReference type="ARBA" id="ARBA00023034"/>
    </source>
</evidence>
<gene>
    <name evidence="12" type="ORF">ACJMK2_014340</name>
</gene>
<organism evidence="12 13">
    <name type="scientific">Sinanodonta woodiana</name>
    <name type="common">Chinese pond mussel</name>
    <name type="synonym">Anodonta woodiana</name>
    <dbReference type="NCBI Taxonomy" id="1069815"/>
    <lineage>
        <taxon>Eukaryota</taxon>
        <taxon>Metazoa</taxon>
        <taxon>Spiralia</taxon>
        <taxon>Lophotrochozoa</taxon>
        <taxon>Mollusca</taxon>
        <taxon>Bivalvia</taxon>
        <taxon>Autobranchia</taxon>
        <taxon>Heteroconchia</taxon>
        <taxon>Palaeoheterodonta</taxon>
        <taxon>Unionida</taxon>
        <taxon>Unionoidea</taxon>
        <taxon>Unionidae</taxon>
        <taxon>Unioninae</taxon>
        <taxon>Sinanodonta</taxon>
    </lineage>
</organism>
<name>A0ABD3V0D5_SINWO</name>
<dbReference type="AlphaFoldDB" id="A0ABD3V0D5"/>
<keyword evidence="5 11" id="KW-0812">Transmembrane</keyword>
<comment type="similarity">
    <text evidence="2 11">Belongs to the glycosyltransferase 31 family.</text>
</comment>
<dbReference type="PANTHER" id="PTHR11214:SF364">
    <property type="entry name" value="HEXOSYLTRANSFERASE"/>
    <property type="match status" value="1"/>
</dbReference>
<evidence type="ECO:0000256" key="7">
    <source>
        <dbReference type="ARBA" id="ARBA00022989"/>
    </source>
</evidence>
<dbReference type="FunFam" id="3.90.550.50:FF:000001">
    <property type="entry name" value="Hexosyltransferase"/>
    <property type="match status" value="1"/>
</dbReference>
<keyword evidence="13" id="KW-1185">Reference proteome</keyword>
<keyword evidence="10" id="KW-0325">Glycoprotein</keyword>
<evidence type="ECO:0000313" key="13">
    <source>
        <dbReference type="Proteomes" id="UP001634394"/>
    </source>
</evidence>
<dbReference type="InterPro" id="IPR002659">
    <property type="entry name" value="Glyco_trans_31"/>
</dbReference>
<protein>
    <recommendedName>
        <fullName evidence="11">Hexosyltransferase</fullName>
        <ecNumber evidence="11">2.4.1.-</ecNumber>
    </recommendedName>
</protein>
<keyword evidence="7 11" id="KW-1133">Transmembrane helix</keyword>
<evidence type="ECO:0000256" key="3">
    <source>
        <dbReference type="ARBA" id="ARBA00022676"/>
    </source>
</evidence>
<keyword evidence="3 11" id="KW-0328">Glycosyltransferase</keyword>
<dbReference type="EMBL" id="JBJQND010000014">
    <property type="protein sequence ID" value="KAL3855111.1"/>
    <property type="molecule type" value="Genomic_DNA"/>
</dbReference>
<keyword evidence="8 11" id="KW-0333">Golgi apparatus</keyword>
<dbReference type="PANTHER" id="PTHR11214">
    <property type="entry name" value="BETA-1,3-N-ACETYLGLUCOSAMINYLTRANSFERASE"/>
    <property type="match status" value="1"/>
</dbReference>
<reference evidence="12 13" key="1">
    <citation type="submission" date="2024-11" db="EMBL/GenBank/DDBJ databases">
        <title>Chromosome-level genome assembly of the freshwater bivalve Anodonta woodiana.</title>
        <authorList>
            <person name="Chen X."/>
        </authorList>
    </citation>
    <scope>NUCLEOTIDE SEQUENCE [LARGE SCALE GENOMIC DNA]</scope>
    <source>
        <strain evidence="12">MN2024</strain>
        <tissue evidence="12">Gills</tissue>
    </source>
</reference>
<evidence type="ECO:0000313" key="12">
    <source>
        <dbReference type="EMBL" id="KAL3855111.1"/>
    </source>
</evidence>